<dbReference type="EMBL" id="FMZM01000002">
    <property type="protein sequence ID" value="SDC44758.1"/>
    <property type="molecule type" value="Genomic_DNA"/>
</dbReference>
<reference evidence="1 2" key="1">
    <citation type="submission" date="2016-10" db="EMBL/GenBank/DDBJ databases">
        <authorList>
            <person name="de Groot N.N."/>
        </authorList>
    </citation>
    <scope>NUCLEOTIDE SEQUENCE [LARGE SCALE GENOMIC DNA]</scope>
    <source>
        <strain evidence="1 2">CGMCC 4.6858</strain>
    </source>
</reference>
<proteinExistence type="predicted"/>
<name>A0A1G6LN96_9ACTN</name>
<keyword evidence="2" id="KW-1185">Reference proteome</keyword>
<sequence>MEWADLGPKRHGQYKRRLRLIELNQNLNLRQLVPALAHEFAHFVYDDGCSTPTAERRAWEYAARMLITAEQYARAEQIVGSHPHAIAAELDLTAVVVKAWCRQHRAAFDGRGA</sequence>
<organism evidence="1 2">
    <name type="scientific">Nocardioides lianchengensis</name>
    <dbReference type="NCBI Taxonomy" id="1045774"/>
    <lineage>
        <taxon>Bacteria</taxon>
        <taxon>Bacillati</taxon>
        <taxon>Actinomycetota</taxon>
        <taxon>Actinomycetes</taxon>
        <taxon>Propionibacteriales</taxon>
        <taxon>Nocardioidaceae</taxon>
        <taxon>Nocardioides</taxon>
    </lineage>
</organism>
<gene>
    <name evidence="1" type="ORF">SAMN05421872_102309</name>
</gene>
<dbReference type="Proteomes" id="UP000199034">
    <property type="component" value="Unassembled WGS sequence"/>
</dbReference>
<accession>A0A1G6LN96</accession>
<dbReference type="AlphaFoldDB" id="A0A1G6LN96"/>
<evidence type="ECO:0000313" key="1">
    <source>
        <dbReference type="EMBL" id="SDC44758.1"/>
    </source>
</evidence>
<evidence type="ECO:0000313" key="2">
    <source>
        <dbReference type="Proteomes" id="UP000199034"/>
    </source>
</evidence>
<evidence type="ECO:0008006" key="3">
    <source>
        <dbReference type="Google" id="ProtNLM"/>
    </source>
</evidence>
<protein>
    <recommendedName>
        <fullName evidence="3">IrrE N-terminal-like domain-containing protein</fullName>
    </recommendedName>
</protein>